<keyword evidence="2" id="KW-1185">Reference proteome</keyword>
<accession>A0ACB9ZGK4</accession>
<sequence>MDSTPSQPNPSGSGLRIPEPGNTSSSPSTPVETGVVDSPISPASPNALARFEFEAGRGNDGSKILMVEWDPAPAGEDGWVISWEGKATTFRVDEKVDEEDEGVRGDADKKQRRQRVYFLLSSDATVPPAVTISHAGSALVLTAKSMPAIFAPGLGVGSREAGRRGVLHTIWARLRAGQLQDEIRTELRDNSESVGLEMAVQERLWIIDHFGLDDLRPPPDAGANAAAGWPLASPLHPPQSPRSPIGGRLGEKLRGLKLATSPSELANPLGNRFLQQHAPHLPHPDPPPPDKRGSVGGGGVASLDAVLGSGQQPVAVAAAPPATQSKETEDELFALPMSPRSPEMKTSPFSFLK</sequence>
<dbReference type="Proteomes" id="UP001497700">
    <property type="component" value="Unassembled WGS sequence"/>
</dbReference>
<evidence type="ECO:0000313" key="2">
    <source>
        <dbReference type="Proteomes" id="UP001497700"/>
    </source>
</evidence>
<organism evidence="1 2">
    <name type="scientific">Hypoxylon rubiginosum</name>
    <dbReference type="NCBI Taxonomy" id="110542"/>
    <lineage>
        <taxon>Eukaryota</taxon>
        <taxon>Fungi</taxon>
        <taxon>Dikarya</taxon>
        <taxon>Ascomycota</taxon>
        <taxon>Pezizomycotina</taxon>
        <taxon>Sordariomycetes</taxon>
        <taxon>Xylariomycetidae</taxon>
        <taxon>Xylariales</taxon>
        <taxon>Hypoxylaceae</taxon>
        <taxon>Hypoxylon</taxon>
    </lineage>
</organism>
<gene>
    <name evidence="1" type="ORF">F4820DRAFT_443194</name>
</gene>
<reference evidence="1 2" key="1">
    <citation type="journal article" date="2022" name="New Phytol.">
        <title>Ecological generalism drives hyperdiversity of secondary metabolite gene clusters in xylarialean endophytes.</title>
        <authorList>
            <person name="Franco M.E.E."/>
            <person name="Wisecaver J.H."/>
            <person name="Arnold A.E."/>
            <person name="Ju Y.M."/>
            <person name="Slot J.C."/>
            <person name="Ahrendt S."/>
            <person name="Moore L.P."/>
            <person name="Eastman K.E."/>
            <person name="Scott K."/>
            <person name="Konkel Z."/>
            <person name="Mondo S.J."/>
            <person name="Kuo A."/>
            <person name="Hayes R.D."/>
            <person name="Haridas S."/>
            <person name="Andreopoulos B."/>
            <person name="Riley R."/>
            <person name="LaButti K."/>
            <person name="Pangilinan J."/>
            <person name="Lipzen A."/>
            <person name="Amirebrahimi M."/>
            <person name="Yan J."/>
            <person name="Adam C."/>
            <person name="Keymanesh K."/>
            <person name="Ng V."/>
            <person name="Louie K."/>
            <person name="Northen T."/>
            <person name="Drula E."/>
            <person name="Henrissat B."/>
            <person name="Hsieh H.M."/>
            <person name="Youens-Clark K."/>
            <person name="Lutzoni F."/>
            <person name="Miadlikowska J."/>
            <person name="Eastwood D.C."/>
            <person name="Hamelin R.C."/>
            <person name="Grigoriev I.V."/>
            <person name="U'Ren J.M."/>
        </authorList>
    </citation>
    <scope>NUCLEOTIDE SEQUENCE [LARGE SCALE GENOMIC DNA]</scope>
    <source>
        <strain evidence="1 2">CBS 119005</strain>
    </source>
</reference>
<proteinExistence type="predicted"/>
<evidence type="ECO:0000313" key="1">
    <source>
        <dbReference type="EMBL" id="KAI4870476.1"/>
    </source>
</evidence>
<dbReference type="EMBL" id="MU393424">
    <property type="protein sequence ID" value="KAI4870476.1"/>
    <property type="molecule type" value="Genomic_DNA"/>
</dbReference>
<protein>
    <submittedName>
        <fullName evidence="1">Uncharacterized protein</fullName>
    </submittedName>
</protein>
<name>A0ACB9ZGK4_9PEZI</name>
<comment type="caution">
    <text evidence="1">The sequence shown here is derived from an EMBL/GenBank/DDBJ whole genome shotgun (WGS) entry which is preliminary data.</text>
</comment>